<feature type="transmembrane region" description="Helical" evidence="6">
    <location>
        <begin position="721"/>
        <end position="740"/>
    </location>
</feature>
<feature type="region of interest" description="Disordered" evidence="5">
    <location>
        <begin position="670"/>
        <end position="713"/>
    </location>
</feature>
<feature type="compositionally biased region" description="Basic and acidic residues" evidence="5">
    <location>
        <begin position="697"/>
        <end position="706"/>
    </location>
</feature>
<dbReference type="EMBL" id="FQZO01000012">
    <property type="protein sequence ID" value="SHJ98110.1"/>
    <property type="molecule type" value="Genomic_DNA"/>
</dbReference>
<proteinExistence type="predicted"/>
<evidence type="ECO:0000256" key="1">
    <source>
        <dbReference type="ARBA" id="ARBA00022512"/>
    </source>
</evidence>
<dbReference type="SUPFAM" id="SSF48239">
    <property type="entry name" value="Terpenoid cyclases/Protein prenyltransferases"/>
    <property type="match status" value="1"/>
</dbReference>
<feature type="compositionally biased region" description="Polar residues" evidence="5">
    <location>
        <begin position="674"/>
        <end position="695"/>
    </location>
</feature>
<dbReference type="InterPro" id="IPR019931">
    <property type="entry name" value="LPXTG_anchor"/>
</dbReference>
<evidence type="ECO:0000256" key="5">
    <source>
        <dbReference type="SAM" id="MobiDB-lite"/>
    </source>
</evidence>
<keyword evidence="6" id="KW-0472">Membrane</keyword>
<evidence type="ECO:0000313" key="8">
    <source>
        <dbReference type="EMBL" id="SHJ98110.1"/>
    </source>
</evidence>
<evidence type="ECO:0000256" key="6">
    <source>
        <dbReference type="SAM" id="Phobius"/>
    </source>
</evidence>
<accession>A0A1M6NR38</accession>
<keyword evidence="3" id="KW-0732">Signal</keyword>
<dbReference type="Pfam" id="PF00746">
    <property type="entry name" value="Gram_pos_anchor"/>
    <property type="match status" value="1"/>
</dbReference>
<dbReference type="CDD" id="cd00688">
    <property type="entry name" value="ISOPREN_C2_like"/>
    <property type="match status" value="1"/>
</dbReference>
<dbReference type="STRING" id="1121298.SAMN05444401_0285"/>
<name>A0A1M6NR38_9CLOT</name>
<keyword evidence="6" id="KW-0812">Transmembrane</keyword>
<dbReference type="RefSeq" id="WP_073012269.1">
    <property type="nucleotide sequence ID" value="NZ_FQZO01000012.1"/>
</dbReference>
<evidence type="ECO:0000313" key="9">
    <source>
        <dbReference type="Proteomes" id="UP000184080"/>
    </source>
</evidence>
<dbReference type="NCBIfam" id="TIGR01167">
    <property type="entry name" value="LPXTG_anchor"/>
    <property type="match status" value="1"/>
</dbReference>
<evidence type="ECO:0000256" key="3">
    <source>
        <dbReference type="ARBA" id="ARBA00022729"/>
    </source>
</evidence>
<organism evidence="8 9">
    <name type="scientific">Clostridium amylolyticum</name>
    <dbReference type="NCBI Taxonomy" id="1121298"/>
    <lineage>
        <taxon>Bacteria</taxon>
        <taxon>Bacillati</taxon>
        <taxon>Bacillota</taxon>
        <taxon>Clostridia</taxon>
        <taxon>Eubacteriales</taxon>
        <taxon>Clostridiaceae</taxon>
        <taxon>Clostridium</taxon>
    </lineage>
</organism>
<keyword evidence="9" id="KW-1185">Reference proteome</keyword>
<evidence type="ECO:0000259" key="7">
    <source>
        <dbReference type="PROSITE" id="PS50847"/>
    </source>
</evidence>
<dbReference type="Gene3D" id="1.50.10.20">
    <property type="match status" value="1"/>
</dbReference>
<keyword evidence="1" id="KW-0134">Cell wall</keyword>
<dbReference type="InterPro" id="IPR027954">
    <property type="entry name" value="Transcobalamin-like_C"/>
</dbReference>
<dbReference type="AlphaFoldDB" id="A0A1M6NR38"/>
<keyword evidence="6" id="KW-1133">Transmembrane helix</keyword>
<dbReference type="InterPro" id="IPR008930">
    <property type="entry name" value="Terpenoid_cyclase/PrenylTrfase"/>
</dbReference>
<dbReference type="Pfam" id="PF14478">
    <property type="entry name" value="DUF4430"/>
    <property type="match status" value="1"/>
</dbReference>
<keyword evidence="2" id="KW-0964">Secreted</keyword>
<evidence type="ECO:0000256" key="4">
    <source>
        <dbReference type="ARBA" id="ARBA00023088"/>
    </source>
</evidence>
<dbReference type="OrthoDB" id="1880081at2"/>
<keyword evidence="4" id="KW-0572">Peptidoglycan-anchor</keyword>
<sequence>MSKKIRVNILSFMLSFIFVVSQIFTGVTVKAEEVQKNLKVKVRIEANDRTIIPETEVEVSNFDLKPYNCDNLQGDPKAIHAIIRALEKNGLNPKDKEKFDFGSGMYISKVDGVAQGSFGSLDGWGYYINDSYTDKYVSQQDLLQGDSIVLFFMENYAYARYGFFDKKSVNVKVGEEFTLELTGKYFFSTGIPKVVKLIDNAKILVNDAISSYVTDENGKVTMSFDKPGTYIISADKKVNECDPLDYSKRNKPLKYTDRMLSRAYSKVVVELPDTNAPIIDTDLTNKKVQTPNFQFKVSAKDDIDGNIIPAVKLGDKILEPSEPGIYNVTLNKGKNSIYIEAIDKAFNKAFKEIIIEYNEVLPPASYDIKKEVEDTLKYMKLNNGDEWDALSLSKFNIKGNKEYLNSVVKDFKQGVKEYGLSDYFYKDTDLEKMIIYLVSQGYNPYNFLGYDLVKELYNRDIEEFNMFAQIFALITFDYANIKGDYKITRDGLIDKLLEAKSTYIDENGNKVVGWTFFGDTVDIDTTAAVISALSNYYDTNSKVKETLDDSVNTLSLLQKGNGGYEAWGSYASESVSFTILALTSLGIDPEGKLFTKNEDDISNNLVSALLSFKGSDGKFKHTKADEDNAMSTEQAFRALIAINEFKVKGRYNYYSSEIQARDLPIYYEKDNSLSEDNNPTQQNNSKSEAANIDSTENIDKGEKENIKSNNNLPKTGSSANINLVVLLGISSIAAGCFFIGKRKMAK</sequence>
<protein>
    <submittedName>
        <fullName evidence="8">LPXTG-motif cell wall anchor domain-containing protein</fullName>
    </submittedName>
</protein>
<gene>
    <name evidence="8" type="ORF">SAMN05444401_0285</name>
</gene>
<reference evidence="8 9" key="1">
    <citation type="submission" date="2016-11" db="EMBL/GenBank/DDBJ databases">
        <authorList>
            <person name="Jaros S."/>
            <person name="Januszkiewicz K."/>
            <person name="Wedrychowicz H."/>
        </authorList>
    </citation>
    <scope>NUCLEOTIDE SEQUENCE [LARGE SCALE GENOMIC DNA]</scope>
    <source>
        <strain evidence="8 9">DSM 21864</strain>
    </source>
</reference>
<feature type="domain" description="Gram-positive cocci surface proteins LPxTG" evidence="7">
    <location>
        <begin position="712"/>
        <end position="746"/>
    </location>
</feature>
<dbReference type="Proteomes" id="UP000184080">
    <property type="component" value="Unassembled WGS sequence"/>
</dbReference>
<evidence type="ECO:0000256" key="2">
    <source>
        <dbReference type="ARBA" id="ARBA00022525"/>
    </source>
</evidence>
<dbReference type="PROSITE" id="PS50847">
    <property type="entry name" value="GRAM_POS_ANCHORING"/>
    <property type="match status" value="1"/>
</dbReference>